<evidence type="ECO:0000313" key="3">
    <source>
        <dbReference type="Proteomes" id="UP001385892"/>
    </source>
</evidence>
<name>A0ABU8WWY6_9BURK</name>
<proteinExistence type="predicted"/>
<sequence>MIAEFVTLPMIMSKSALVTLNPAYRPTHTRGSSRGAKRARRSDNE</sequence>
<evidence type="ECO:0000256" key="1">
    <source>
        <dbReference type="SAM" id="MobiDB-lite"/>
    </source>
</evidence>
<organism evidence="2 3">
    <name type="scientific">Variovorax rhizosphaerae</name>
    <dbReference type="NCBI Taxonomy" id="1836200"/>
    <lineage>
        <taxon>Bacteria</taxon>
        <taxon>Pseudomonadati</taxon>
        <taxon>Pseudomonadota</taxon>
        <taxon>Betaproteobacteria</taxon>
        <taxon>Burkholderiales</taxon>
        <taxon>Comamonadaceae</taxon>
        <taxon>Variovorax</taxon>
    </lineage>
</organism>
<gene>
    <name evidence="2" type="ORF">WKW82_35115</name>
</gene>
<dbReference type="Proteomes" id="UP001385892">
    <property type="component" value="Unassembled WGS sequence"/>
</dbReference>
<dbReference type="RefSeq" id="WP_340347716.1">
    <property type="nucleotide sequence ID" value="NZ_JBBKZT010000028.1"/>
</dbReference>
<evidence type="ECO:0000313" key="2">
    <source>
        <dbReference type="EMBL" id="MEJ8851904.1"/>
    </source>
</evidence>
<feature type="compositionally biased region" description="Basic residues" evidence="1">
    <location>
        <begin position="35"/>
        <end position="45"/>
    </location>
</feature>
<accession>A0ABU8WWY6</accession>
<dbReference type="EMBL" id="JBBKZT010000028">
    <property type="protein sequence ID" value="MEJ8851904.1"/>
    <property type="molecule type" value="Genomic_DNA"/>
</dbReference>
<comment type="caution">
    <text evidence="2">The sequence shown here is derived from an EMBL/GenBank/DDBJ whole genome shotgun (WGS) entry which is preliminary data.</text>
</comment>
<keyword evidence="3" id="KW-1185">Reference proteome</keyword>
<reference evidence="2 3" key="1">
    <citation type="submission" date="2024-03" db="EMBL/GenBank/DDBJ databases">
        <title>Novel species of the genus Variovorax.</title>
        <authorList>
            <person name="Liu Q."/>
            <person name="Xin Y.-H."/>
        </authorList>
    </citation>
    <scope>NUCLEOTIDE SEQUENCE [LARGE SCALE GENOMIC DNA]</scope>
    <source>
        <strain evidence="2 3">KACC 18900</strain>
    </source>
</reference>
<feature type="region of interest" description="Disordered" evidence="1">
    <location>
        <begin position="23"/>
        <end position="45"/>
    </location>
</feature>
<protein>
    <submittedName>
        <fullName evidence="2">Uncharacterized protein</fullName>
    </submittedName>
</protein>